<feature type="domain" description="UspA" evidence="2">
    <location>
        <begin position="2"/>
        <end position="128"/>
    </location>
</feature>
<dbReference type="SUPFAM" id="SSF52402">
    <property type="entry name" value="Adenine nucleotide alpha hydrolases-like"/>
    <property type="match status" value="1"/>
</dbReference>
<dbReference type="PANTHER" id="PTHR46268">
    <property type="entry name" value="STRESS RESPONSE PROTEIN NHAX"/>
    <property type="match status" value="1"/>
</dbReference>
<proteinExistence type="inferred from homology"/>
<gene>
    <name evidence="3" type="ORF">JOE57_001780</name>
</gene>
<keyword evidence="4" id="KW-1185">Reference proteome</keyword>
<evidence type="ECO:0000313" key="3">
    <source>
        <dbReference type="EMBL" id="MBM7798859.1"/>
    </source>
</evidence>
<organism evidence="3 4">
    <name type="scientific">Microlunatus panaciterrae</name>
    <dbReference type="NCBI Taxonomy" id="400768"/>
    <lineage>
        <taxon>Bacteria</taxon>
        <taxon>Bacillati</taxon>
        <taxon>Actinomycetota</taxon>
        <taxon>Actinomycetes</taxon>
        <taxon>Propionibacteriales</taxon>
        <taxon>Propionibacteriaceae</taxon>
        <taxon>Microlunatus</taxon>
    </lineage>
</organism>
<dbReference type="PRINTS" id="PR01438">
    <property type="entry name" value="UNVRSLSTRESS"/>
</dbReference>
<sequence>MNIVLGYLPTPEGSAAMDAAIDQARLHSARLVVVNTGRHGDFSHPNFATAQDLDAIETELTAAGVDHEVRQLTVGQSAAAVILAVAEEVDAGLIVIGLRRRTPVGKIITGSTAQQVLLDADCPVLAVKAR</sequence>
<comment type="caution">
    <text evidence="3">The sequence shown here is derived from an EMBL/GenBank/DDBJ whole genome shotgun (WGS) entry which is preliminary data.</text>
</comment>
<accession>A0ABS2RLR2</accession>
<protein>
    <submittedName>
        <fullName evidence="3">Nucleotide-binding universal stress UspA family protein</fullName>
    </submittedName>
</protein>
<evidence type="ECO:0000256" key="1">
    <source>
        <dbReference type="ARBA" id="ARBA00008791"/>
    </source>
</evidence>
<dbReference type="Pfam" id="PF00582">
    <property type="entry name" value="Usp"/>
    <property type="match status" value="1"/>
</dbReference>
<evidence type="ECO:0000259" key="2">
    <source>
        <dbReference type="Pfam" id="PF00582"/>
    </source>
</evidence>
<comment type="similarity">
    <text evidence="1">Belongs to the universal stress protein A family.</text>
</comment>
<dbReference type="Gene3D" id="3.40.50.620">
    <property type="entry name" value="HUPs"/>
    <property type="match status" value="1"/>
</dbReference>
<dbReference type="InterPro" id="IPR014729">
    <property type="entry name" value="Rossmann-like_a/b/a_fold"/>
</dbReference>
<dbReference type="RefSeq" id="WP_204917355.1">
    <property type="nucleotide sequence ID" value="NZ_BAAAQP010000002.1"/>
</dbReference>
<dbReference type="CDD" id="cd00293">
    <property type="entry name" value="USP-like"/>
    <property type="match status" value="1"/>
</dbReference>
<evidence type="ECO:0000313" key="4">
    <source>
        <dbReference type="Proteomes" id="UP000704762"/>
    </source>
</evidence>
<dbReference type="Proteomes" id="UP000704762">
    <property type="component" value="Unassembled WGS sequence"/>
</dbReference>
<dbReference type="InterPro" id="IPR006016">
    <property type="entry name" value="UspA"/>
</dbReference>
<reference evidence="3 4" key="1">
    <citation type="submission" date="2021-01" db="EMBL/GenBank/DDBJ databases">
        <title>Sequencing the genomes of 1000 actinobacteria strains.</title>
        <authorList>
            <person name="Klenk H.-P."/>
        </authorList>
    </citation>
    <scope>NUCLEOTIDE SEQUENCE [LARGE SCALE GENOMIC DNA]</scope>
    <source>
        <strain evidence="3 4">DSM 18662</strain>
    </source>
</reference>
<dbReference type="InterPro" id="IPR006015">
    <property type="entry name" value="Universal_stress_UspA"/>
</dbReference>
<dbReference type="EMBL" id="JAFBCF010000001">
    <property type="protein sequence ID" value="MBM7798859.1"/>
    <property type="molecule type" value="Genomic_DNA"/>
</dbReference>
<name>A0ABS2RLR2_9ACTN</name>
<dbReference type="PANTHER" id="PTHR46268:SF6">
    <property type="entry name" value="UNIVERSAL STRESS PROTEIN UP12"/>
    <property type="match status" value="1"/>
</dbReference>